<feature type="region of interest" description="Disordered" evidence="1">
    <location>
        <begin position="170"/>
        <end position="215"/>
    </location>
</feature>
<reference evidence="4" key="1">
    <citation type="journal article" date="2014" name="Front. Microbiol.">
        <title>High frequency of phylogenetically diverse reductive dehalogenase-homologous genes in deep subseafloor sedimentary metagenomes.</title>
        <authorList>
            <person name="Kawai M."/>
            <person name="Futagami T."/>
            <person name="Toyoda A."/>
            <person name="Takaki Y."/>
            <person name="Nishi S."/>
            <person name="Hori S."/>
            <person name="Arai W."/>
            <person name="Tsubouchi T."/>
            <person name="Morono Y."/>
            <person name="Uchiyama I."/>
            <person name="Ito T."/>
            <person name="Fujiyama A."/>
            <person name="Inagaki F."/>
            <person name="Takami H."/>
        </authorList>
    </citation>
    <scope>NUCLEOTIDE SEQUENCE</scope>
    <source>
        <strain evidence="4">Expedition CK06-06</strain>
    </source>
</reference>
<dbReference type="GO" id="GO:1990281">
    <property type="term" value="C:efflux pump complex"/>
    <property type="evidence" value="ECO:0007669"/>
    <property type="project" value="TreeGrafter"/>
</dbReference>
<organism evidence="4">
    <name type="scientific">marine sediment metagenome</name>
    <dbReference type="NCBI Taxonomy" id="412755"/>
    <lineage>
        <taxon>unclassified sequences</taxon>
        <taxon>metagenomes</taxon>
        <taxon>ecological metagenomes</taxon>
    </lineage>
</organism>
<dbReference type="Gene3D" id="2.40.30.170">
    <property type="match status" value="1"/>
</dbReference>
<evidence type="ECO:0000313" key="4">
    <source>
        <dbReference type="EMBL" id="GAH67761.1"/>
    </source>
</evidence>
<dbReference type="PANTHER" id="PTHR30469:SF33">
    <property type="entry name" value="SLR1207 PROTEIN"/>
    <property type="match status" value="1"/>
</dbReference>
<dbReference type="EMBL" id="BARU01028189">
    <property type="protein sequence ID" value="GAH67761.1"/>
    <property type="molecule type" value="Genomic_DNA"/>
</dbReference>
<sequence>MNNPGTVLMVLSDLSQMEIECEVDESDIVDLEIEQFAEINVDAFGDTIFEGHVVEISNAGRTSGMGTQEEVTNFKVKVAFDKTDSRLRPGMSSSVDIISSRRDSVLKVPIQCVVERGEEEEKKAGIFVVVDGKAHFREVKTGISSETEIEIKEGVEEEEMVVSGPYSVLSKLKDGDDVKTKKPSRKKGKGKKGEDEEEKSGKSSGGRRKKVKIGR</sequence>
<dbReference type="Pfam" id="PF25990">
    <property type="entry name" value="Beta-barrel_YknX"/>
    <property type="match status" value="1"/>
</dbReference>
<dbReference type="PANTHER" id="PTHR30469">
    <property type="entry name" value="MULTIDRUG RESISTANCE PROTEIN MDTA"/>
    <property type="match status" value="1"/>
</dbReference>
<dbReference type="GO" id="GO:0015562">
    <property type="term" value="F:efflux transmembrane transporter activity"/>
    <property type="evidence" value="ECO:0007669"/>
    <property type="project" value="TreeGrafter"/>
</dbReference>
<dbReference type="AlphaFoldDB" id="X1HC41"/>
<comment type="caution">
    <text evidence="4">The sequence shown here is derived from an EMBL/GenBank/DDBJ whole genome shotgun (WGS) entry which is preliminary data.</text>
</comment>
<dbReference type="Pfam" id="PF25989">
    <property type="entry name" value="YknX_C"/>
    <property type="match status" value="1"/>
</dbReference>
<proteinExistence type="predicted"/>
<dbReference type="Gene3D" id="2.40.420.20">
    <property type="match status" value="1"/>
</dbReference>
<dbReference type="InterPro" id="IPR058637">
    <property type="entry name" value="YknX-like_C"/>
</dbReference>
<feature type="compositionally biased region" description="Basic residues" evidence="1">
    <location>
        <begin position="181"/>
        <end position="190"/>
    </location>
</feature>
<feature type="compositionally biased region" description="Basic residues" evidence="1">
    <location>
        <begin position="205"/>
        <end position="215"/>
    </location>
</feature>
<feature type="compositionally biased region" description="Basic and acidic residues" evidence="1">
    <location>
        <begin position="171"/>
        <end position="180"/>
    </location>
</feature>
<evidence type="ECO:0000259" key="2">
    <source>
        <dbReference type="Pfam" id="PF25989"/>
    </source>
</evidence>
<evidence type="ECO:0000256" key="1">
    <source>
        <dbReference type="SAM" id="MobiDB-lite"/>
    </source>
</evidence>
<accession>X1HC41</accession>
<feature type="domain" description="YknX-like C-terminal permuted SH3-like" evidence="2">
    <location>
        <begin position="105"/>
        <end position="179"/>
    </location>
</feature>
<protein>
    <submittedName>
        <fullName evidence="4">Uncharacterized protein</fullName>
    </submittedName>
</protein>
<dbReference type="InterPro" id="IPR058636">
    <property type="entry name" value="Beta-barrel_YknX"/>
</dbReference>
<feature type="domain" description="YknX-like beta-barrel" evidence="3">
    <location>
        <begin position="17"/>
        <end position="97"/>
    </location>
</feature>
<name>X1HC41_9ZZZZ</name>
<evidence type="ECO:0000259" key="3">
    <source>
        <dbReference type="Pfam" id="PF25990"/>
    </source>
</evidence>
<gene>
    <name evidence="4" type="ORF">S03H2_45030</name>
</gene>